<sequence>MKNPLMLLLVSLAACALPAAAQNTNFLIKQATVSLYFNHYKDSKTDNTPAIETRCDGVIIDKNWILTRKSCLPKGNSEFTLLKGKKHNNYLKNIRIIHQKKSAIATFNPKIKKQDENVQDFGQILLSKEDDRRQDFALLNFSNWNIPEDFKTQLNKAYNPSIMLFKSDAELKQFLSPKDKKTRVVTGNTAKRKLKCYVNFLDVEYCYIEGFSGILKGGGIFTINKIGRPVLMLVQYSPRLLNNDDATFIPKSVAVKIQQLTNAKFVNKYFIEAEILVIPVESGIAYQLRRKNSVPNDALFKIPLKHKDKLTEDVETRIKEALGL</sequence>
<feature type="signal peptide" evidence="1">
    <location>
        <begin position="1"/>
        <end position="21"/>
    </location>
</feature>
<dbReference type="EMBL" id="CP001055">
    <property type="protein sequence ID" value="ACC97664.1"/>
    <property type="molecule type" value="Genomic_DNA"/>
</dbReference>
<dbReference type="RefSeq" id="WP_012414279.1">
    <property type="nucleotide sequence ID" value="NC_010644.1"/>
</dbReference>
<dbReference type="Proteomes" id="UP000001029">
    <property type="component" value="Chromosome"/>
</dbReference>
<dbReference type="InterPro" id="IPR043504">
    <property type="entry name" value="Peptidase_S1_PA_chymotrypsin"/>
</dbReference>
<dbReference type="PROSITE" id="PS51257">
    <property type="entry name" value="PROKAR_LIPOPROTEIN"/>
    <property type="match status" value="1"/>
</dbReference>
<keyword evidence="1" id="KW-0732">Signal</keyword>
<evidence type="ECO:0000313" key="2">
    <source>
        <dbReference type="EMBL" id="ACC97664.1"/>
    </source>
</evidence>
<reference evidence="2 3" key="1">
    <citation type="journal article" date="2009" name="Appl. Environ. Microbiol.">
        <title>Genomic analysis of 'Elusimicrobium minutum,' the first cultivated representative of the phylum 'Elusimicrobia' (formerly termite group 1).</title>
        <authorList>
            <person name="Herlemann D.P.R."/>
            <person name="Geissinger O."/>
            <person name="Ikeda-Ohtsubo W."/>
            <person name="Kunin V."/>
            <person name="Sun H."/>
            <person name="Lapidus A."/>
            <person name="Hugenholtz P."/>
            <person name="Brune A."/>
        </authorList>
    </citation>
    <scope>NUCLEOTIDE SEQUENCE [LARGE SCALE GENOMIC DNA]</scope>
    <source>
        <strain evidence="2 3">Pei191</strain>
    </source>
</reference>
<accession>B2KAW8</accession>
<feature type="chain" id="PRO_5002779738" description="Peptidase S1 domain-containing protein" evidence="1">
    <location>
        <begin position="22"/>
        <end position="324"/>
    </location>
</feature>
<dbReference type="AlphaFoldDB" id="B2KAW8"/>
<organism evidence="2 3">
    <name type="scientific">Elusimicrobium minutum (strain Pei191)</name>
    <dbReference type="NCBI Taxonomy" id="445932"/>
    <lineage>
        <taxon>Bacteria</taxon>
        <taxon>Pseudomonadati</taxon>
        <taxon>Elusimicrobiota</taxon>
        <taxon>Elusimicrobia</taxon>
        <taxon>Elusimicrobiales</taxon>
        <taxon>Elusimicrobiaceae</taxon>
        <taxon>Elusimicrobium</taxon>
    </lineage>
</organism>
<dbReference type="KEGG" id="emi:Emin_0098"/>
<dbReference type="SUPFAM" id="SSF50494">
    <property type="entry name" value="Trypsin-like serine proteases"/>
    <property type="match status" value="1"/>
</dbReference>
<evidence type="ECO:0000256" key="1">
    <source>
        <dbReference type="SAM" id="SignalP"/>
    </source>
</evidence>
<dbReference type="HOGENOM" id="CLU_857220_0_0_0"/>
<evidence type="ECO:0000313" key="3">
    <source>
        <dbReference type="Proteomes" id="UP000001029"/>
    </source>
</evidence>
<protein>
    <recommendedName>
        <fullName evidence="4">Peptidase S1 domain-containing protein</fullName>
    </recommendedName>
</protein>
<dbReference type="InterPro" id="IPR009003">
    <property type="entry name" value="Peptidase_S1_PA"/>
</dbReference>
<evidence type="ECO:0008006" key="4">
    <source>
        <dbReference type="Google" id="ProtNLM"/>
    </source>
</evidence>
<proteinExistence type="predicted"/>
<gene>
    <name evidence="2" type="ordered locus">Emin_0098</name>
</gene>
<dbReference type="Gene3D" id="2.40.10.10">
    <property type="entry name" value="Trypsin-like serine proteases"/>
    <property type="match status" value="1"/>
</dbReference>
<keyword evidence="3" id="KW-1185">Reference proteome</keyword>
<name>B2KAW8_ELUMP</name>